<dbReference type="SUPFAM" id="SSF53335">
    <property type="entry name" value="S-adenosyl-L-methionine-dependent methyltransferases"/>
    <property type="match status" value="1"/>
</dbReference>
<dbReference type="InterPro" id="IPR001525">
    <property type="entry name" value="C5_MeTfrase"/>
</dbReference>
<organism evidence="8 9">
    <name type="scientific">Pseudokineococcus basanitobsidens</name>
    <dbReference type="NCBI Taxonomy" id="1926649"/>
    <lineage>
        <taxon>Bacteria</taxon>
        <taxon>Bacillati</taxon>
        <taxon>Actinomycetota</taxon>
        <taxon>Actinomycetes</taxon>
        <taxon>Kineosporiales</taxon>
        <taxon>Kineosporiaceae</taxon>
        <taxon>Pseudokineococcus</taxon>
    </lineage>
</organism>
<dbReference type="Pfam" id="PF00145">
    <property type="entry name" value="DNA_methylase"/>
    <property type="match status" value="1"/>
</dbReference>
<protein>
    <recommendedName>
        <fullName evidence="7">Cytosine-specific methyltransferase</fullName>
        <ecNumber evidence="7">2.1.1.37</ecNumber>
    </recommendedName>
</protein>
<dbReference type="InterPro" id="IPR050390">
    <property type="entry name" value="C5-Methyltransferase"/>
</dbReference>
<reference evidence="8 9" key="1">
    <citation type="journal article" date="2017" name="Int. J. Syst. Evol. Microbiol.">
        <title>Pseudokineococcus basanitobsidens sp. nov., isolated from volcanic rock.</title>
        <authorList>
            <person name="Lee D.W."/>
            <person name="Park M.Y."/>
            <person name="Kim J.J."/>
            <person name="Kim B.S."/>
        </authorList>
    </citation>
    <scope>NUCLEOTIDE SEQUENCE [LARGE SCALE GENOMIC DNA]</scope>
    <source>
        <strain evidence="8 9">DSM 103726</strain>
    </source>
</reference>
<keyword evidence="9" id="KW-1185">Reference proteome</keyword>
<feature type="active site" evidence="5">
    <location>
        <position position="83"/>
    </location>
</feature>
<comment type="caution">
    <text evidence="8">The sequence shown here is derived from an EMBL/GenBank/DDBJ whole genome shotgun (WGS) entry which is preliminary data.</text>
</comment>
<name>A0ABU8RNC3_9ACTN</name>
<dbReference type="Proteomes" id="UP001387100">
    <property type="component" value="Unassembled WGS sequence"/>
</dbReference>
<dbReference type="EC" id="2.1.1.37" evidence="7"/>
<evidence type="ECO:0000256" key="2">
    <source>
        <dbReference type="ARBA" id="ARBA00022679"/>
    </source>
</evidence>
<evidence type="ECO:0000256" key="6">
    <source>
        <dbReference type="RuleBase" id="RU000416"/>
    </source>
</evidence>
<evidence type="ECO:0000313" key="9">
    <source>
        <dbReference type="Proteomes" id="UP001387100"/>
    </source>
</evidence>
<evidence type="ECO:0000256" key="4">
    <source>
        <dbReference type="ARBA" id="ARBA00022747"/>
    </source>
</evidence>
<evidence type="ECO:0000256" key="7">
    <source>
        <dbReference type="RuleBase" id="RU000417"/>
    </source>
</evidence>
<keyword evidence="4" id="KW-0680">Restriction system</keyword>
<gene>
    <name evidence="8" type="ORF">WDZ17_14805</name>
</gene>
<keyword evidence="1 5" id="KW-0489">Methyltransferase</keyword>
<sequence>MSVLTAVDLFAGAGGLTLGLQQAGFTVLGAIEVDPLACATYADNHDGVRLWQDDVRHVDGEQLMRGIGLRAGELDLLAGCPPCQGFSTLRTLNGRQAPAEPRNDLVREYGRLVAQLRPRAVLMENVPGLAKDERMDELVELLEGLGYPARSGTRIMNAADYGVPQSRRRLVLTAARHAVLEPAVRTPARPTVRQAISRLPPAGSSGDPLHDLPERRSARVADLIRQVPVDGGSRSALREQLSCHARVDGFKDVYGRMSWDRPAPTITGGCHNPSKGRFLHPDQHRAVTLREAALLQGFPPRYAFRLGRGKLAAALMIGNAIPPAFVAAHALPIAAALRSSHAAGTPTPSLDG</sequence>
<proteinExistence type="inferred from homology"/>
<evidence type="ECO:0000313" key="8">
    <source>
        <dbReference type="EMBL" id="MEJ5946565.1"/>
    </source>
</evidence>
<dbReference type="InterPro" id="IPR018117">
    <property type="entry name" value="C5_DNA_meth_AS"/>
</dbReference>
<evidence type="ECO:0000256" key="3">
    <source>
        <dbReference type="ARBA" id="ARBA00022691"/>
    </source>
</evidence>
<dbReference type="PANTHER" id="PTHR10629">
    <property type="entry name" value="CYTOSINE-SPECIFIC METHYLTRANSFERASE"/>
    <property type="match status" value="1"/>
</dbReference>
<dbReference type="PROSITE" id="PS51679">
    <property type="entry name" value="SAM_MT_C5"/>
    <property type="match status" value="1"/>
</dbReference>
<keyword evidence="2 5" id="KW-0808">Transferase</keyword>
<dbReference type="Gene3D" id="3.90.120.10">
    <property type="entry name" value="DNA Methylase, subunit A, domain 2"/>
    <property type="match status" value="1"/>
</dbReference>
<dbReference type="PANTHER" id="PTHR10629:SF52">
    <property type="entry name" value="DNA (CYTOSINE-5)-METHYLTRANSFERASE 1"/>
    <property type="match status" value="1"/>
</dbReference>
<dbReference type="Gene3D" id="3.40.50.150">
    <property type="entry name" value="Vaccinia Virus protein VP39"/>
    <property type="match status" value="1"/>
</dbReference>
<dbReference type="GO" id="GO:0032259">
    <property type="term" value="P:methylation"/>
    <property type="evidence" value="ECO:0007669"/>
    <property type="project" value="UniProtKB-KW"/>
</dbReference>
<accession>A0ABU8RNC3</accession>
<dbReference type="GO" id="GO:0003886">
    <property type="term" value="F:DNA (cytosine-5-)-methyltransferase activity"/>
    <property type="evidence" value="ECO:0007669"/>
    <property type="project" value="UniProtKB-EC"/>
</dbReference>
<evidence type="ECO:0000256" key="1">
    <source>
        <dbReference type="ARBA" id="ARBA00022603"/>
    </source>
</evidence>
<comment type="similarity">
    <text evidence="5 6">Belongs to the class I-like SAM-binding methyltransferase superfamily. C5-methyltransferase family.</text>
</comment>
<evidence type="ECO:0000256" key="5">
    <source>
        <dbReference type="PROSITE-ProRule" id="PRU01016"/>
    </source>
</evidence>
<dbReference type="PRINTS" id="PR00105">
    <property type="entry name" value="C5METTRFRASE"/>
</dbReference>
<keyword evidence="3 5" id="KW-0949">S-adenosyl-L-methionine</keyword>
<dbReference type="EMBL" id="JBBIAA010000026">
    <property type="protein sequence ID" value="MEJ5946565.1"/>
    <property type="molecule type" value="Genomic_DNA"/>
</dbReference>
<dbReference type="NCBIfam" id="TIGR00675">
    <property type="entry name" value="dcm"/>
    <property type="match status" value="1"/>
</dbReference>
<dbReference type="InterPro" id="IPR029063">
    <property type="entry name" value="SAM-dependent_MTases_sf"/>
</dbReference>
<comment type="catalytic activity">
    <reaction evidence="7">
        <text>a 2'-deoxycytidine in DNA + S-adenosyl-L-methionine = a 5-methyl-2'-deoxycytidine in DNA + S-adenosyl-L-homocysteine + H(+)</text>
        <dbReference type="Rhea" id="RHEA:13681"/>
        <dbReference type="Rhea" id="RHEA-COMP:11369"/>
        <dbReference type="Rhea" id="RHEA-COMP:11370"/>
        <dbReference type="ChEBI" id="CHEBI:15378"/>
        <dbReference type="ChEBI" id="CHEBI:57856"/>
        <dbReference type="ChEBI" id="CHEBI:59789"/>
        <dbReference type="ChEBI" id="CHEBI:85452"/>
        <dbReference type="ChEBI" id="CHEBI:85454"/>
        <dbReference type="EC" id="2.1.1.37"/>
    </reaction>
</comment>
<dbReference type="RefSeq" id="WP_339575946.1">
    <property type="nucleotide sequence ID" value="NZ_JBBIAA010000026.1"/>
</dbReference>
<dbReference type="PROSITE" id="PS00094">
    <property type="entry name" value="C5_MTASE_1"/>
    <property type="match status" value="1"/>
</dbReference>